<dbReference type="RefSeq" id="WP_379950598.1">
    <property type="nucleotide sequence ID" value="NZ_JBHMAF010000120.1"/>
</dbReference>
<keyword evidence="2" id="KW-0238">DNA-binding</keyword>
<keyword evidence="1" id="KW-0805">Transcription regulation</keyword>
<evidence type="ECO:0000256" key="3">
    <source>
        <dbReference type="ARBA" id="ARBA00023163"/>
    </source>
</evidence>
<dbReference type="PRINTS" id="PR00035">
    <property type="entry name" value="HTHGNTR"/>
</dbReference>
<dbReference type="InterPro" id="IPR011711">
    <property type="entry name" value="GntR_C"/>
</dbReference>
<dbReference type="InterPro" id="IPR000524">
    <property type="entry name" value="Tscrpt_reg_HTH_GntR"/>
</dbReference>
<dbReference type="EMBL" id="JBHMAF010000120">
    <property type="protein sequence ID" value="MFB9760277.1"/>
    <property type="molecule type" value="Genomic_DNA"/>
</dbReference>
<dbReference type="SUPFAM" id="SSF46785">
    <property type="entry name" value="Winged helix' DNA-binding domain"/>
    <property type="match status" value="1"/>
</dbReference>
<comment type="caution">
    <text evidence="6">The sequence shown here is derived from an EMBL/GenBank/DDBJ whole genome shotgun (WGS) entry which is preliminary data.</text>
</comment>
<dbReference type="CDD" id="cd07377">
    <property type="entry name" value="WHTH_GntR"/>
    <property type="match status" value="1"/>
</dbReference>
<reference evidence="6 7" key="1">
    <citation type="submission" date="2024-09" db="EMBL/GenBank/DDBJ databases">
        <authorList>
            <person name="Sun Q."/>
            <person name="Mori K."/>
        </authorList>
    </citation>
    <scope>NUCLEOTIDE SEQUENCE [LARGE SCALE GENOMIC DNA]</scope>
    <source>
        <strain evidence="6 7">JCM 11201</strain>
    </source>
</reference>
<evidence type="ECO:0000313" key="6">
    <source>
        <dbReference type="EMBL" id="MFB9760277.1"/>
    </source>
</evidence>
<dbReference type="InterPro" id="IPR036390">
    <property type="entry name" value="WH_DNA-bd_sf"/>
</dbReference>
<evidence type="ECO:0000256" key="2">
    <source>
        <dbReference type="ARBA" id="ARBA00023125"/>
    </source>
</evidence>
<protein>
    <submittedName>
        <fullName evidence="6">GntR family transcriptional regulator</fullName>
    </submittedName>
</protein>
<evidence type="ECO:0000256" key="1">
    <source>
        <dbReference type="ARBA" id="ARBA00023015"/>
    </source>
</evidence>
<dbReference type="SMART" id="SM00895">
    <property type="entry name" value="FCD"/>
    <property type="match status" value="1"/>
</dbReference>
<dbReference type="PROSITE" id="PS50949">
    <property type="entry name" value="HTH_GNTR"/>
    <property type="match status" value="1"/>
</dbReference>
<name>A0ABV5WI44_9BACI</name>
<dbReference type="InterPro" id="IPR036388">
    <property type="entry name" value="WH-like_DNA-bd_sf"/>
</dbReference>
<dbReference type="Gene3D" id="1.10.10.10">
    <property type="entry name" value="Winged helix-like DNA-binding domain superfamily/Winged helix DNA-binding domain"/>
    <property type="match status" value="1"/>
</dbReference>
<sequence>MSDFIIEKPIPYYEQFYHSIKKMIFEGKFKPGERIVETQLAKEFDVSKSPIREAIRILEKEGLVIVDEKSRVMVYQPTMKDVEEIYFCRMALESFAVELVTKTATNAELEEIEKTLAQTEQAIRDSQADNIIITLNELFHSLIIQYTQNSRLQKQLNDLKSLMYFFRVLNFQGENRADIILNQHRGIFECMKKREAEQASQAMINHLKLDLEHLIEVLPNSAETTKP</sequence>
<gene>
    <name evidence="6" type="ORF">ACFFMS_18105</name>
</gene>
<dbReference type="Gene3D" id="1.20.120.530">
    <property type="entry name" value="GntR ligand-binding domain-like"/>
    <property type="match status" value="1"/>
</dbReference>
<dbReference type="SMART" id="SM00345">
    <property type="entry name" value="HTH_GNTR"/>
    <property type="match status" value="1"/>
</dbReference>
<dbReference type="Pfam" id="PF00392">
    <property type="entry name" value="GntR"/>
    <property type="match status" value="1"/>
</dbReference>
<keyword evidence="7" id="KW-1185">Reference proteome</keyword>
<accession>A0ABV5WI44</accession>
<dbReference type="SUPFAM" id="SSF48008">
    <property type="entry name" value="GntR ligand-binding domain-like"/>
    <property type="match status" value="1"/>
</dbReference>
<dbReference type="PANTHER" id="PTHR43537:SF47">
    <property type="entry name" value="REGULATORY PROTEIN GNTR HTH"/>
    <property type="match status" value="1"/>
</dbReference>
<evidence type="ECO:0000256" key="4">
    <source>
        <dbReference type="SAM" id="Coils"/>
    </source>
</evidence>
<dbReference type="InterPro" id="IPR008920">
    <property type="entry name" value="TF_FadR/GntR_C"/>
</dbReference>
<keyword evidence="4" id="KW-0175">Coiled coil</keyword>
<feature type="coiled-coil region" evidence="4">
    <location>
        <begin position="102"/>
        <end position="129"/>
    </location>
</feature>
<evidence type="ECO:0000313" key="7">
    <source>
        <dbReference type="Proteomes" id="UP001589609"/>
    </source>
</evidence>
<keyword evidence="3" id="KW-0804">Transcription</keyword>
<organism evidence="6 7">
    <name type="scientific">Ectobacillus funiculus</name>
    <dbReference type="NCBI Taxonomy" id="137993"/>
    <lineage>
        <taxon>Bacteria</taxon>
        <taxon>Bacillati</taxon>
        <taxon>Bacillota</taxon>
        <taxon>Bacilli</taxon>
        <taxon>Bacillales</taxon>
        <taxon>Bacillaceae</taxon>
        <taxon>Ectobacillus</taxon>
    </lineage>
</organism>
<evidence type="ECO:0000259" key="5">
    <source>
        <dbReference type="PROSITE" id="PS50949"/>
    </source>
</evidence>
<dbReference type="PANTHER" id="PTHR43537">
    <property type="entry name" value="TRANSCRIPTIONAL REGULATOR, GNTR FAMILY"/>
    <property type="match status" value="1"/>
</dbReference>
<dbReference type="Proteomes" id="UP001589609">
    <property type="component" value="Unassembled WGS sequence"/>
</dbReference>
<feature type="domain" description="HTH gntR-type" evidence="5">
    <location>
        <begin position="10"/>
        <end position="77"/>
    </location>
</feature>
<dbReference type="Pfam" id="PF07729">
    <property type="entry name" value="FCD"/>
    <property type="match status" value="1"/>
</dbReference>
<proteinExistence type="predicted"/>